<sequence>MIPMQVREQQLGPPVYRTPFADEWAKLEAILVQVRNLLQRHRRDPVLVTLDKEHVRGPSSEGYEAWSTDRATAQRKAFFARRKFLYHIAIISFHIASLWRLTNDPHHWYDYLLENGVQGHVLDSLSASVVADFTPNNPRAGLFIKPDAFSWSTYLPVLILAKVPIFVYWGPVRSRIAAPAELKDLEPSNEAVSAAQQLSTDVFDTEGQPSFGTTGRVPEFLSTDTPGTFFAARAIYRAACIRIETEEQRQRRLSREKRATSYLITAQGEDKIFEWDFDWECMRWKRDMVLRHDRLSAWSGYDKKDKRYDSVAKEWDLAYFFESSVREARDGEELDEQEANDHSSNPLFREEDYKLAPPLPPTILPHLVAMMSDPDSKAARHNTCHAAYFHCNHLLASRYTHRIP</sequence>
<name>A0A2G8RW96_9APHY</name>
<keyword evidence="1" id="KW-0472">Membrane</keyword>
<reference evidence="2 3" key="1">
    <citation type="journal article" date="2015" name="Sci. Rep.">
        <title>Chromosome-level genome map provides insights into diverse defense mechanisms in the medicinal fungus Ganoderma sinense.</title>
        <authorList>
            <person name="Zhu Y."/>
            <person name="Xu J."/>
            <person name="Sun C."/>
            <person name="Zhou S."/>
            <person name="Xu H."/>
            <person name="Nelson D.R."/>
            <person name="Qian J."/>
            <person name="Song J."/>
            <person name="Luo H."/>
            <person name="Xiang L."/>
            <person name="Li Y."/>
            <person name="Xu Z."/>
            <person name="Ji A."/>
            <person name="Wang L."/>
            <person name="Lu S."/>
            <person name="Hayward A."/>
            <person name="Sun W."/>
            <person name="Li X."/>
            <person name="Schwartz D.C."/>
            <person name="Wang Y."/>
            <person name="Chen S."/>
        </authorList>
    </citation>
    <scope>NUCLEOTIDE SEQUENCE [LARGE SCALE GENOMIC DNA]</scope>
    <source>
        <strain evidence="2 3">ZZ0214-1</strain>
    </source>
</reference>
<keyword evidence="1" id="KW-1133">Transmembrane helix</keyword>
<comment type="caution">
    <text evidence="2">The sequence shown here is derived from an EMBL/GenBank/DDBJ whole genome shotgun (WGS) entry which is preliminary data.</text>
</comment>
<keyword evidence="3" id="KW-1185">Reference proteome</keyword>
<dbReference type="OrthoDB" id="2658589at2759"/>
<keyword evidence="1" id="KW-0812">Transmembrane</keyword>
<evidence type="ECO:0000313" key="3">
    <source>
        <dbReference type="Proteomes" id="UP000230002"/>
    </source>
</evidence>
<dbReference type="AlphaFoldDB" id="A0A2G8RW96"/>
<evidence type="ECO:0000313" key="2">
    <source>
        <dbReference type="EMBL" id="PIL25767.1"/>
    </source>
</evidence>
<dbReference type="Proteomes" id="UP000230002">
    <property type="component" value="Unassembled WGS sequence"/>
</dbReference>
<dbReference type="STRING" id="1077348.A0A2G8RW96"/>
<accession>A0A2G8RW96</accession>
<organism evidence="2 3">
    <name type="scientific">Ganoderma sinense ZZ0214-1</name>
    <dbReference type="NCBI Taxonomy" id="1077348"/>
    <lineage>
        <taxon>Eukaryota</taxon>
        <taxon>Fungi</taxon>
        <taxon>Dikarya</taxon>
        <taxon>Basidiomycota</taxon>
        <taxon>Agaricomycotina</taxon>
        <taxon>Agaricomycetes</taxon>
        <taxon>Polyporales</taxon>
        <taxon>Polyporaceae</taxon>
        <taxon>Ganoderma</taxon>
    </lineage>
</organism>
<proteinExistence type="predicted"/>
<evidence type="ECO:0000256" key="1">
    <source>
        <dbReference type="SAM" id="Phobius"/>
    </source>
</evidence>
<dbReference type="EMBL" id="AYKW01000045">
    <property type="protein sequence ID" value="PIL25767.1"/>
    <property type="molecule type" value="Genomic_DNA"/>
</dbReference>
<gene>
    <name evidence="2" type="ORF">GSI_11517</name>
</gene>
<protein>
    <submittedName>
        <fullName evidence="2">Uncharacterized protein</fullName>
    </submittedName>
</protein>
<feature type="transmembrane region" description="Helical" evidence="1">
    <location>
        <begin position="84"/>
        <end position="102"/>
    </location>
</feature>
<feature type="transmembrane region" description="Helical" evidence="1">
    <location>
        <begin position="148"/>
        <end position="169"/>
    </location>
</feature>